<keyword evidence="7" id="KW-1185">Reference proteome</keyword>
<comment type="similarity">
    <text evidence="1 3">Belongs to the plant LTP family.</text>
</comment>
<dbReference type="CDD" id="cd01960">
    <property type="entry name" value="nsLTP1"/>
    <property type="match status" value="1"/>
</dbReference>
<dbReference type="InterPro" id="IPR000528">
    <property type="entry name" value="Plant_nsLTP"/>
</dbReference>
<reference evidence="6 7" key="1">
    <citation type="journal article" date="2009" name="Nat. Genet.">
        <title>The genome of the cucumber, Cucumis sativus L.</title>
        <authorList>
            <person name="Huang S."/>
            <person name="Li R."/>
            <person name="Zhang Z."/>
            <person name="Li L."/>
            <person name="Gu X."/>
            <person name="Fan W."/>
            <person name="Lucas W.J."/>
            <person name="Wang X."/>
            <person name="Xie B."/>
            <person name="Ni P."/>
            <person name="Ren Y."/>
            <person name="Zhu H."/>
            <person name="Li J."/>
            <person name="Lin K."/>
            <person name="Jin W."/>
            <person name="Fei Z."/>
            <person name="Li G."/>
            <person name="Staub J."/>
            <person name="Kilian A."/>
            <person name="van der Vossen E.A."/>
            <person name="Wu Y."/>
            <person name="Guo J."/>
            <person name="He J."/>
            <person name="Jia Z."/>
            <person name="Ren Y."/>
            <person name="Tian G."/>
            <person name="Lu Y."/>
            <person name="Ruan J."/>
            <person name="Qian W."/>
            <person name="Wang M."/>
            <person name="Huang Q."/>
            <person name="Li B."/>
            <person name="Xuan Z."/>
            <person name="Cao J."/>
            <person name="Asan"/>
            <person name="Wu Z."/>
            <person name="Zhang J."/>
            <person name="Cai Q."/>
            <person name="Bai Y."/>
            <person name="Zhao B."/>
            <person name="Han Y."/>
            <person name="Li Y."/>
            <person name="Li X."/>
            <person name="Wang S."/>
            <person name="Shi Q."/>
            <person name="Liu S."/>
            <person name="Cho W.K."/>
            <person name="Kim J.Y."/>
            <person name="Xu Y."/>
            <person name="Heller-Uszynska K."/>
            <person name="Miao H."/>
            <person name="Cheng Z."/>
            <person name="Zhang S."/>
            <person name="Wu J."/>
            <person name="Yang Y."/>
            <person name="Kang H."/>
            <person name="Li M."/>
            <person name="Liang H."/>
            <person name="Ren X."/>
            <person name="Shi Z."/>
            <person name="Wen M."/>
            <person name="Jian M."/>
            <person name="Yang H."/>
            <person name="Zhang G."/>
            <person name="Yang Z."/>
            <person name="Chen R."/>
            <person name="Liu S."/>
            <person name="Li J."/>
            <person name="Ma L."/>
            <person name="Liu H."/>
            <person name="Zhou Y."/>
            <person name="Zhao J."/>
            <person name="Fang X."/>
            <person name="Li G."/>
            <person name="Fang L."/>
            <person name="Li Y."/>
            <person name="Liu D."/>
            <person name="Zheng H."/>
            <person name="Zhang Y."/>
            <person name="Qin N."/>
            <person name="Li Z."/>
            <person name="Yang G."/>
            <person name="Yang S."/>
            <person name="Bolund L."/>
            <person name="Kristiansen K."/>
            <person name="Zheng H."/>
            <person name="Li S."/>
            <person name="Zhang X."/>
            <person name="Yang H."/>
            <person name="Wang J."/>
            <person name="Sun R."/>
            <person name="Zhang B."/>
            <person name="Jiang S."/>
            <person name="Wang J."/>
            <person name="Du Y."/>
            <person name="Li S."/>
        </authorList>
    </citation>
    <scope>NUCLEOTIDE SEQUENCE [LARGE SCALE GENOMIC DNA]</scope>
    <source>
        <strain evidence="7">cv. 9930</strain>
    </source>
</reference>
<reference evidence="6 7" key="3">
    <citation type="journal article" date="2010" name="BMC Genomics">
        <title>Transcriptome sequencing and comparative analysis of cucumber flowers with different sex types.</title>
        <authorList>
            <person name="Guo S."/>
            <person name="Zheng Y."/>
            <person name="Joung J.G."/>
            <person name="Liu S."/>
            <person name="Zhang Z."/>
            <person name="Crasta O.R."/>
            <person name="Sobral B.W."/>
            <person name="Xu Y."/>
            <person name="Huang S."/>
            <person name="Fei Z."/>
        </authorList>
    </citation>
    <scope>NUCLEOTIDE SEQUENCE [LARGE SCALE GENOMIC DNA]</scope>
    <source>
        <strain evidence="7">cv. 9930</strain>
    </source>
</reference>
<keyword evidence="3" id="KW-0446">Lipid-binding</keyword>
<dbReference type="InterPro" id="IPR016140">
    <property type="entry name" value="Bifunc_inhib/LTP/seed_store"/>
</dbReference>
<feature type="chain" id="PRO_5001972817" description="Non-specific lipid-transfer protein" evidence="4">
    <location>
        <begin position="26"/>
        <end position="120"/>
    </location>
</feature>
<gene>
    <name evidence="6" type="ORF">Csa_3G119620</name>
</gene>
<dbReference type="eggNOG" id="ENOG502S7TU">
    <property type="taxonomic scope" value="Eukaryota"/>
</dbReference>
<name>A0A0A0L5X1_CUCSA</name>
<proteinExistence type="inferred from homology"/>
<dbReference type="Gene3D" id="1.10.110.10">
    <property type="entry name" value="Plant lipid-transfer and hydrophobic proteins"/>
    <property type="match status" value="1"/>
</dbReference>
<dbReference type="STRING" id="3659.A0A0A0L5X1"/>
<comment type="function">
    <text evidence="3">Plant non-specific lipid-transfer proteins transfer phospholipids as well as galactolipids across membranes. May play a role in wax or cutin deposition in the cell walls of expanding epidermal cells and certain secretory tissues.</text>
</comment>
<sequence>MSGIFNIRSLAFVAVFTCSLMVVLSQNEDLESCVPVAQALAPCLGFIKGNGKPSASCCSGVKQLARDTKTKKDKVALCECVKKSLSVIGTYDPSRIPLIPKQCGVSVQIPPIKNSTDCSK</sequence>
<accession>A0A0A0L5X1</accession>
<protein>
    <recommendedName>
        <fullName evidence="3">Non-specific lipid-transfer protein</fullName>
    </recommendedName>
</protein>
<feature type="signal peptide" evidence="4">
    <location>
        <begin position="1"/>
        <end position="25"/>
    </location>
</feature>
<dbReference type="EMBL" id="CM002924">
    <property type="protein sequence ID" value="KGN56429.1"/>
    <property type="molecule type" value="Genomic_DNA"/>
</dbReference>
<dbReference type="SUPFAM" id="SSF47699">
    <property type="entry name" value="Bifunctional inhibitor/lipid-transfer protein/seed storage 2S albumin"/>
    <property type="match status" value="1"/>
</dbReference>
<dbReference type="AlphaFoldDB" id="A0A0A0L5X1"/>
<dbReference type="GO" id="GO:0006869">
    <property type="term" value="P:lipid transport"/>
    <property type="evidence" value="ECO:0007669"/>
    <property type="project" value="InterPro"/>
</dbReference>
<dbReference type="SMART" id="SM00499">
    <property type="entry name" value="AAI"/>
    <property type="match status" value="1"/>
</dbReference>
<dbReference type="OrthoDB" id="1862539at2759"/>
<evidence type="ECO:0000256" key="4">
    <source>
        <dbReference type="SAM" id="SignalP"/>
    </source>
</evidence>
<feature type="domain" description="Bifunctional inhibitor/plant lipid transfer protein/seed storage helical" evidence="5">
    <location>
        <begin position="33"/>
        <end position="118"/>
    </location>
</feature>
<keyword evidence="4" id="KW-0732">Signal</keyword>
<dbReference type="PRINTS" id="PR00382">
    <property type="entry name" value="LIPIDTRNSFER"/>
</dbReference>
<evidence type="ECO:0000313" key="7">
    <source>
        <dbReference type="Proteomes" id="UP000029981"/>
    </source>
</evidence>
<organism evidence="6 7">
    <name type="scientific">Cucumis sativus</name>
    <name type="common">Cucumber</name>
    <dbReference type="NCBI Taxonomy" id="3659"/>
    <lineage>
        <taxon>Eukaryota</taxon>
        <taxon>Viridiplantae</taxon>
        <taxon>Streptophyta</taxon>
        <taxon>Embryophyta</taxon>
        <taxon>Tracheophyta</taxon>
        <taxon>Spermatophyta</taxon>
        <taxon>Magnoliopsida</taxon>
        <taxon>eudicotyledons</taxon>
        <taxon>Gunneridae</taxon>
        <taxon>Pentapetalae</taxon>
        <taxon>rosids</taxon>
        <taxon>fabids</taxon>
        <taxon>Cucurbitales</taxon>
        <taxon>Cucurbitaceae</taxon>
        <taxon>Benincaseae</taxon>
        <taxon>Cucumis</taxon>
    </lineage>
</organism>
<reference evidence="6 7" key="4">
    <citation type="journal article" date="2011" name="BMC Genomics">
        <title>RNA-Seq improves annotation of protein-coding genes in the cucumber genome.</title>
        <authorList>
            <person name="Li Z."/>
            <person name="Zhang Z."/>
            <person name="Yan P."/>
            <person name="Huang S."/>
            <person name="Fei Z."/>
            <person name="Lin K."/>
        </authorList>
    </citation>
    <scope>NUCLEOTIDE SEQUENCE [LARGE SCALE GENOMIC DNA]</scope>
    <source>
        <strain evidence="7">cv. 9930</strain>
    </source>
</reference>
<evidence type="ECO:0000256" key="3">
    <source>
        <dbReference type="RuleBase" id="RU000628"/>
    </source>
</evidence>
<dbReference type="PANTHER" id="PTHR33076">
    <property type="entry name" value="NON-SPECIFIC LIPID-TRANSFER PROTEIN 2-RELATED"/>
    <property type="match status" value="1"/>
</dbReference>
<dbReference type="Pfam" id="PF00234">
    <property type="entry name" value="Tryp_alpha_amyl"/>
    <property type="match status" value="1"/>
</dbReference>
<evidence type="ECO:0000256" key="1">
    <source>
        <dbReference type="ARBA" id="ARBA00009748"/>
    </source>
</evidence>
<dbReference type="InterPro" id="IPR036312">
    <property type="entry name" value="Bifun_inhib/LTP/seed_sf"/>
</dbReference>
<dbReference type="OMA" id="ICECLVN"/>
<keyword evidence="2" id="KW-1015">Disulfide bond</keyword>
<dbReference type="GO" id="GO:0008289">
    <property type="term" value="F:lipid binding"/>
    <property type="evidence" value="ECO:0007669"/>
    <property type="project" value="UniProtKB-KW"/>
</dbReference>
<evidence type="ECO:0000259" key="5">
    <source>
        <dbReference type="SMART" id="SM00499"/>
    </source>
</evidence>
<evidence type="ECO:0000313" key="6">
    <source>
        <dbReference type="EMBL" id="KGN56429.1"/>
    </source>
</evidence>
<dbReference type="Gramene" id="KGN56429">
    <property type="protein sequence ID" value="KGN56429"/>
    <property type="gene ID" value="Csa_3G119620"/>
</dbReference>
<dbReference type="Proteomes" id="UP000029981">
    <property type="component" value="Chromosome 3"/>
</dbReference>
<reference evidence="6 7" key="2">
    <citation type="journal article" date="2009" name="PLoS ONE">
        <title>An integrated genetic and cytogenetic map of the cucumber genome.</title>
        <authorList>
            <person name="Ren Y."/>
            <person name="Zhang Z."/>
            <person name="Liu J."/>
            <person name="Staub J.E."/>
            <person name="Han Y."/>
            <person name="Cheng Z."/>
            <person name="Li X."/>
            <person name="Lu J."/>
            <person name="Miao H."/>
            <person name="Kang H."/>
            <person name="Xie B."/>
            <person name="Gu X."/>
            <person name="Wang X."/>
            <person name="Du Y."/>
            <person name="Jin W."/>
            <person name="Huang S."/>
        </authorList>
    </citation>
    <scope>NUCLEOTIDE SEQUENCE [LARGE SCALE GENOMIC DNA]</scope>
    <source>
        <strain evidence="7">cv. 9930</strain>
    </source>
</reference>
<keyword evidence="3" id="KW-0813">Transport</keyword>
<evidence type="ECO:0000256" key="2">
    <source>
        <dbReference type="ARBA" id="ARBA00023157"/>
    </source>
</evidence>